<comment type="caution">
    <text evidence="2">The sequence shown here is derived from an EMBL/GenBank/DDBJ whole genome shotgun (WGS) entry which is preliminary data.</text>
</comment>
<evidence type="ECO:0008006" key="4">
    <source>
        <dbReference type="Google" id="ProtNLM"/>
    </source>
</evidence>
<keyword evidence="1" id="KW-0472">Membrane</keyword>
<evidence type="ECO:0000313" key="2">
    <source>
        <dbReference type="EMBL" id="TYB76870.1"/>
    </source>
</evidence>
<keyword evidence="1" id="KW-0812">Transmembrane</keyword>
<evidence type="ECO:0000313" key="3">
    <source>
        <dbReference type="Proteomes" id="UP000323720"/>
    </source>
</evidence>
<dbReference type="SUPFAM" id="SSF52266">
    <property type="entry name" value="SGNH hydrolase"/>
    <property type="match status" value="1"/>
</dbReference>
<name>A0A5D0R5G0_9FLAO</name>
<sequence length="306" mass="35700">MKQFLKYTLLFLLPVLVIILLVEIFYRSVPNNYTYKHELIESQKETVETLIFGDSHTFYGLNPKYFSSKTLNMANVSQTLYFDKLLFEKYISEMKNLKHIIIPLEYTTMSQVDNTQEDIWRKYFYAEQMELDVPLITWYDIRKYSLAFTQKFGVTVRYYKEYKKNKTLVGCDDSGWGNTYISAIDSTEIDELAKIISRKHDDATSDFSVNKKRLNSIIETCIAKDIQVILVNMPVSQPYLKLLNQEEVQGIVDLTQELGFQNENVTAVNLLYDTRFQLNDFHDADHLNSKGAKKCSQILNAILEAN</sequence>
<organism evidence="2 3">
    <name type="scientific">Bizionia myxarmorum</name>
    <dbReference type="NCBI Taxonomy" id="291186"/>
    <lineage>
        <taxon>Bacteria</taxon>
        <taxon>Pseudomonadati</taxon>
        <taxon>Bacteroidota</taxon>
        <taxon>Flavobacteriia</taxon>
        <taxon>Flavobacteriales</taxon>
        <taxon>Flavobacteriaceae</taxon>
        <taxon>Bizionia</taxon>
    </lineage>
</organism>
<keyword evidence="3" id="KW-1185">Reference proteome</keyword>
<dbReference type="AlphaFoldDB" id="A0A5D0R5G0"/>
<keyword evidence="1" id="KW-1133">Transmembrane helix</keyword>
<evidence type="ECO:0000256" key="1">
    <source>
        <dbReference type="SAM" id="Phobius"/>
    </source>
</evidence>
<accession>A0A5D0R5G0</accession>
<proteinExistence type="predicted"/>
<protein>
    <recommendedName>
        <fullName evidence="4">SGNH/GDSL hydrolase family protein</fullName>
    </recommendedName>
</protein>
<feature type="transmembrane region" description="Helical" evidence="1">
    <location>
        <begin position="7"/>
        <end position="26"/>
    </location>
</feature>
<dbReference type="RefSeq" id="WP_148403706.1">
    <property type="nucleotide sequence ID" value="NZ_VSKK01000002.1"/>
</dbReference>
<dbReference type="Proteomes" id="UP000323720">
    <property type="component" value="Unassembled WGS sequence"/>
</dbReference>
<dbReference type="OrthoDB" id="9761723at2"/>
<gene>
    <name evidence="2" type="ORF">ES674_09165</name>
</gene>
<reference evidence="2 3" key="1">
    <citation type="submission" date="2019-08" db="EMBL/GenBank/DDBJ databases">
        <title>Genomes of Antarctic Bizionia species.</title>
        <authorList>
            <person name="Bowman J.P."/>
        </authorList>
    </citation>
    <scope>NUCLEOTIDE SEQUENCE [LARGE SCALE GENOMIC DNA]</scope>
    <source>
        <strain evidence="2 3">ADA-4</strain>
    </source>
</reference>
<dbReference type="EMBL" id="VSKK01000002">
    <property type="protein sequence ID" value="TYB76870.1"/>
    <property type="molecule type" value="Genomic_DNA"/>
</dbReference>